<keyword evidence="2" id="KW-1185">Reference proteome</keyword>
<dbReference type="EMBL" id="JAGINS010000001">
    <property type="protein sequence ID" value="MBP2360162.1"/>
    <property type="molecule type" value="Genomic_DNA"/>
</dbReference>
<organism evidence="1 2">
    <name type="scientific">Streptomyces clavifer</name>
    <dbReference type="NCBI Taxonomy" id="68188"/>
    <lineage>
        <taxon>Bacteria</taxon>
        <taxon>Bacillati</taxon>
        <taxon>Actinomycetota</taxon>
        <taxon>Actinomycetes</taxon>
        <taxon>Kitasatosporales</taxon>
        <taxon>Streptomycetaceae</taxon>
        <taxon>Streptomyces</taxon>
    </lineage>
</organism>
<evidence type="ECO:0000313" key="1">
    <source>
        <dbReference type="EMBL" id="MBP2360162.1"/>
    </source>
</evidence>
<comment type="caution">
    <text evidence="1">The sequence shown here is derived from an EMBL/GenBank/DDBJ whole genome shotgun (WGS) entry which is preliminary data.</text>
</comment>
<sequence length="33" mass="3657">MLERLGLRSATECTPGRFAPDEANTRLLRLTAP</sequence>
<evidence type="ECO:0000313" key="2">
    <source>
        <dbReference type="Proteomes" id="UP001519311"/>
    </source>
</evidence>
<protein>
    <submittedName>
        <fullName evidence="1">Uncharacterized protein</fullName>
    </submittedName>
</protein>
<accession>A0ABS4V8C5</accession>
<name>A0ABS4V8C5_9ACTN</name>
<reference evidence="1 2" key="1">
    <citation type="submission" date="2021-03" db="EMBL/GenBank/DDBJ databases">
        <title>Sequencing the genomes of 1000 actinobacteria strains.</title>
        <authorList>
            <person name="Klenk H.-P."/>
        </authorList>
    </citation>
    <scope>NUCLEOTIDE SEQUENCE [LARGE SCALE GENOMIC DNA]</scope>
    <source>
        <strain evidence="1 2">DSM 40843</strain>
    </source>
</reference>
<gene>
    <name evidence="1" type="ORF">JOF59_002562</name>
</gene>
<proteinExistence type="predicted"/>
<dbReference type="Proteomes" id="UP001519311">
    <property type="component" value="Unassembled WGS sequence"/>
</dbReference>